<keyword evidence="2" id="KW-1185">Reference proteome</keyword>
<protein>
    <submittedName>
        <fullName evidence="1">Uncharacterized protein</fullName>
    </submittedName>
</protein>
<accession>A0ACB6ZL95</accession>
<reference evidence="1" key="2">
    <citation type="journal article" date="2020" name="Nat. Commun.">
        <title>Large-scale genome sequencing of mycorrhizal fungi provides insights into the early evolution of symbiotic traits.</title>
        <authorList>
            <person name="Miyauchi S."/>
            <person name="Kiss E."/>
            <person name="Kuo A."/>
            <person name="Drula E."/>
            <person name="Kohler A."/>
            <person name="Sanchez-Garcia M."/>
            <person name="Morin E."/>
            <person name="Andreopoulos B."/>
            <person name="Barry K.W."/>
            <person name="Bonito G."/>
            <person name="Buee M."/>
            <person name="Carver A."/>
            <person name="Chen C."/>
            <person name="Cichocki N."/>
            <person name="Clum A."/>
            <person name="Culley D."/>
            <person name="Crous P.W."/>
            <person name="Fauchery L."/>
            <person name="Girlanda M."/>
            <person name="Hayes R.D."/>
            <person name="Keri Z."/>
            <person name="LaButti K."/>
            <person name="Lipzen A."/>
            <person name="Lombard V."/>
            <person name="Magnuson J."/>
            <person name="Maillard F."/>
            <person name="Murat C."/>
            <person name="Nolan M."/>
            <person name="Ohm R.A."/>
            <person name="Pangilinan J."/>
            <person name="Pereira M.F."/>
            <person name="Perotto S."/>
            <person name="Peter M."/>
            <person name="Pfister S."/>
            <person name="Riley R."/>
            <person name="Sitrit Y."/>
            <person name="Stielow J.B."/>
            <person name="Szollosi G."/>
            <person name="Zifcakova L."/>
            <person name="Stursova M."/>
            <person name="Spatafora J.W."/>
            <person name="Tedersoo L."/>
            <person name="Vaario L.M."/>
            <person name="Yamada A."/>
            <person name="Yan M."/>
            <person name="Wang P."/>
            <person name="Xu J."/>
            <person name="Bruns T."/>
            <person name="Baldrian P."/>
            <person name="Vilgalys R."/>
            <person name="Dunand C."/>
            <person name="Henrissat B."/>
            <person name="Grigoriev I.V."/>
            <person name="Hibbett D."/>
            <person name="Nagy L.G."/>
            <person name="Martin F.M."/>
        </authorList>
    </citation>
    <scope>NUCLEOTIDE SEQUENCE</scope>
    <source>
        <strain evidence="1">P2</strain>
    </source>
</reference>
<proteinExistence type="predicted"/>
<comment type="caution">
    <text evidence="1">The sequence shown here is derived from an EMBL/GenBank/DDBJ whole genome shotgun (WGS) entry which is preliminary data.</text>
</comment>
<reference evidence="1" key="1">
    <citation type="submission" date="2019-10" db="EMBL/GenBank/DDBJ databases">
        <authorList>
            <consortium name="DOE Joint Genome Institute"/>
            <person name="Kuo A."/>
            <person name="Miyauchi S."/>
            <person name="Kiss E."/>
            <person name="Drula E."/>
            <person name="Kohler A."/>
            <person name="Sanchez-Garcia M."/>
            <person name="Andreopoulos B."/>
            <person name="Barry K.W."/>
            <person name="Bonito G."/>
            <person name="Buee M."/>
            <person name="Carver A."/>
            <person name="Chen C."/>
            <person name="Cichocki N."/>
            <person name="Clum A."/>
            <person name="Culley D."/>
            <person name="Crous P.W."/>
            <person name="Fauchery L."/>
            <person name="Girlanda M."/>
            <person name="Hayes R."/>
            <person name="Keri Z."/>
            <person name="Labutti K."/>
            <person name="Lipzen A."/>
            <person name="Lombard V."/>
            <person name="Magnuson J."/>
            <person name="Maillard F."/>
            <person name="Morin E."/>
            <person name="Murat C."/>
            <person name="Nolan M."/>
            <person name="Ohm R."/>
            <person name="Pangilinan J."/>
            <person name="Pereira M."/>
            <person name="Perotto S."/>
            <person name="Peter M."/>
            <person name="Riley R."/>
            <person name="Sitrit Y."/>
            <person name="Stielow B."/>
            <person name="Szollosi G."/>
            <person name="Zifcakova L."/>
            <person name="Stursova M."/>
            <person name="Spatafora J.W."/>
            <person name="Tedersoo L."/>
            <person name="Vaario L.-M."/>
            <person name="Yamada A."/>
            <person name="Yan M."/>
            <person name="Wang P."/>
            <person name="Xu J."/>
            <person name="Bruns T."/>
            <person name="Baldrian P."/>
            <person name="Vilgalys R."/>
            <person name="Henrissat B."/>
            <person name="Grigoriev I.V."/>
            <person name="Hibbett D."/>
            <person name="Nagy L.G."/>
            <person name="Martin F.M."/>
        </authorList>
    </citation>
    <scope>NUCLEOTIDE SEQUENCE</scope>
    <source>
        <strain evidence="1">P2</strain>
    </source>
</reference>
<sequence>MTRGRVTESAYIARSIDPAFRVNRSPFPPERPPFYRRDAEFYYDDSDGGEDDFYDSQDMPNYDDPAFSTDPRDNPHLMSRTDLARMRTSPIPPVCSEFEGGDDERLAYRSQDPSQGMSRTRSRSPFPPQPPLTNSSDGYSSSSNEHSLFPGSSGSSYHTSVNNSRNVSPTISAEKVDKAQSKPQKSIRNSPRGDLDKVDQLDESDPFGFMRHHDGPYQTVNDALTKRTPLANTPSEQRKPKAQVNFPPLFAFNL</sequence>
<gene>
    <name evidence="1" type="ORF">BDM02DRAFT_3112307</name>
</gene>
<dbReference type="Proteomes" id="UP000886501">
    <property type="component" value="Unassembled WGS sequence"/>
</dbReference>
<organism evidence="1 2">
    <name type="scientific">Thelephora ganbajun</name>
    <name type="common">Ganba fungus</name>
    <dbReference type="NCBI Taxonomy" id="370292"/>
    <lineage>
        <taxon>Eukaryota</taxon>
        <taxon>Fungi</taxon>
        <taxon>Dikarya</taxon>
        <taxon>Basidiomycota</taxon>
        <taxon>Agaricomycotina</taxon>
        <taxon>Agaricomycetes</taxon>
        <taxon>Thelephorales</taxon>
        <taxon>Thelephoraceae</taxon>
        <taxon>Thelephora</taxon>
    </lineage>
</organism>
<evidence type="ECO:0000313" key="1">
    <source>
        <dbReference type="EMBL" id="KAF9650324.1"/>
    </source>
</evidence>
<name>A0ACB6ZL95_THEGA</name>
<evidence type="ECO:0000313" key="2">
    <source>
        <dbReference type="Proteomes" id="UP000886501"/>
    </source>
</evidence>
<dbReference type="EMBL" id="MU117986">
    <property type="protein sequence ID" value="KAF9650324.1"/>
    <property type="molecule type" value="Genomic_DNA"/>
</dbReference>